<name>A0A9D4KRD0_DREPO</name>
<dbReference type="Pfam" id="PF00084">
    <property type="entry name" value="Sushi"/>
    <property type="match status" value="1"/>
</dbReference>
<evidence type="ECO:0000259" key="2">
    <source>
        <dbReference type="Pfam" id="PF00084"/>
    </source>
</evidence>
<dbReference type="AlphaFoldDB" id="A0A9D4KRD0"/>
<evidence type="ECO:0000313" key="4">
    <source>
        <dbReference type="Proteomes" id="UP000828390"/>
    </source>
</evidence>
<evidence type="ECO:0000256" key="1">
    <source>
        <dbReference type="ARBA" id="ARBA00023157"/>
    </source>
</evidence>
<sequence length="117" mass="13185">MKYNAADGDRHYNTQISVTCEHGYHLNRTHDIQLNRTQRNDDVNETITCEATGQWSQVLGCVPKDCGNPTNSSYLTFNASNYDQASTMHNDTHYGDKANVTCAPGYPPAWNRLITKM</sequence>
<dbReference type="Gene3D" id="2.10.70.10">
    <property type="entry name" value="Complement Module, domain 1"/>
    <property type="match status" value="1"/>
</dbReference>
<accession>A0A9D4KRD0</accession>
<dbReference type="CDD" id="cd00033">
    <property type="entry name" value="CCP"/>
    <property type="match status" value="1"/>
</dbReference>
<dbReference type="Proteomes" id="UP000828390">
    <property type="component" value="Unassembled WGS sequence"/>
</dbReference>
<dbReference type="EMBL" id="JAIWYP010000004">
    <property type="protein sequence ID" value="KAH3843942.1"/>
    <property type="molecule type" value="Genomic_DNA"/>
</dbReference>
<comment type="caution">
    <text evidence="3">The sequence shown here is derived from an EMBL/GenBank/DDBJ whole genome shotgun (WGS) entry which is preliminary data.</text>
</comment>
<keyword evidence="4" id="KW-1185">Reference proteome</keyword>
<keyword evidence="1" id="KW-1015">Disulfide bond</keyword>
<gene>
    <name evidence="3" type="ORF">DPMN_117477</name>
</gene>
<evidence type="ECO:0000313" key="3">
    <source>
        <dbReference type="EMBL" id="KAH3843942.1"/>
    </source>
</evidence>
<dbReference type="SUPFAM" id="SSF57535">
    <property type="entry name" value="Complement control module/SCR domain"/>
    <property type="match status" value="1"/>
</dbReference>
<protein>
    <recommendedName>
        <fullName evidence="2">Sushi domain-containing protein</fullName>
    </recommendedName>
</protein>
<reference evidence="3" key="2">
    <citation type="submission" date="2020-11" db="EMBL/GenBank/DDBJ databases">
        <authorList>
            <person name="McCartney M.A."/>
            <person name="Auch B."/>
            <person name="Kono T."/>
            <person name="Mallez S."/>
            <person name="Becker A."/>
            <person name="Gohl D.M."/>
            <person name="Silverstein K.A.T."/>
            <person name="Koren S."/>
            <person name="Bechman K.B."/>
            <person name="Herman A."/>
            <person name="Abrahante J.E."/>
            <person name="Garbe J."/>
        </authorList>
    </citation>
    <scope>NUCLEOTIDE SEQUENCE</scope>
    <source>
        <strain evidence="3">Duluth1</strain>
        <tissue evidence="3">Whole animal</tissue>
    </source>
</reference>
<feature type="domain" description="Sushi" evidence="2">
    <location>
        <begin position="7"/>
        <end position="57"/>
    </location>
</feature>
<dbReference type="InterPro" id="IPR000436">
    <property type="entry name" value="Sushi_SCR_CCP_dom"/>
</dbReference>
<proteinExistence type="predicted"/>
<organism evidence="3 4">
    <name type="scientific">Dreissena polymorpha</name>
    <name type="common">Zebra mussel</name>
    <name type="synonym">Mytilus polymorpha</name>
    <dbReference type="NCBI Taxonomy" id="45954"/>
    <lineage>
        <taxon>Eukaryota</taxon>
        <taxon>Metazoa</taxon>
        <taxon>Spiralia</taxon>
        <taxon>Lophotrochozoa</taxon>
        <taxon>Mollusca</taxon>
        <taxon>Bivalvia</taxon>
        <taxon>Autobranchia</taxon>
        <taxon>Heteroconchia</taxon>
        <taxon>Euheterodonta</taxon>
        <taxon>Imparidentia</taxon>
        <taxon>Neoheterodontei</taxon>
        <taxon>Myida</taxon>
        <taxon>Dreissenoidea</taxon>
        <taxon>Dreissenidae</taxon>
        <taxon>Dreissena</taxon>
    </lineage>
</organism>
<dbReference type="InterPro" id="IPR035976">
    <property type="entry name" value="Sushi/SCR/CCP_sf"/>
</dbReference>
<reference evidence="3" key="1">
    <citation type="journal article" date="2019" name="bioRxiv">
        <title>The Genome of the Zebra Mussel, Dreissena polymorpha: A Resource for Invasive Species Research.</title>
        <authorList>
            <person name="McCartney M.A."/>
            <person name="Auch B."/>
            <person name="Kono T."/>
            <person name="Mallez S."/>
            <person name="Zhang Y."/>
            <person name="Obille A."/>
            <person name="Becker A."/>
            <person name="Abrahante J.E."/>
            <person name="Garbe J."/>
            <person name="Badalamenti J.P."/>
            <person name="Herman A."/>
            <person name="Mangelson H."/>
            <person name="Liachko I."/>
            <person name="Sullivan S."/>
            <person name="Sone E.D."/>
            <person name="Koren S."/>
            <person name="Silverstein K.A.T."/>
            <person name="Beckman K.B."/>
            <person name="Gohl D.M."/>
        </authorList>
    </citation>
    <scope>NUCLEOTIDE SEQUENCE</scope>
    <source>
        <strain evidence="3">Duluth1</strain>
        <tissue evidence="3">Whole animal</tissue>
    </source>
</reference>